<dbReference type="EMBL" id="CCEJ010000009">
    <property type="protein sequence ID" value="CDR34674.1"/>
    <property type="molecule type" value="Genomic_DNA"/>
</dbReference>
<comment type="catalytic activity">
    <reaction evidence="6">
        <text>cytidine(1402) in 16S rRNA + S-adenosyl-L-methionine = N(4)-methylcytidine(1402) in 16S rRNA + S-adenosyl-L-homocysteine + H(+)</text>
        <dbReference type="Rhea" id="RHEA:42928"/>
        <dbReference type="Rhea" id="RHEA-COMP:10286"/>
        <dbReference type="Rhea" id="RHEA-COMP:10287"/>
        <dbReference type="ChEBI" id="CHEBI:15378"/>
        <dbReference type="ChEBI" id="CHEBI:57856"/>
        <dbReference type="ChEBI" id="CHEBI:59789"/>
        <dbReference type="ChEBI" id="CHEBI:74506"/>
        <dbReference type="ChEBI" id="CHEBI:82748"/>
        <dbReference type="EC" id="2.1.1.199"/>
    </reaction>
</comment>
<dbReference type="GO" id="GO:0005737">
    <property type="term" value="C:cytoplasm"/>
    <property type="evidence" value="ECO:0007669"/>
    <property type="project" value="UniProtKB-SubCell"/>
</dbReference>
<dbReference type="PANTHER" id="PTHR11265">
    <property type="entry name" value="S-ADENOSYL-METHYLTRANSFERASE MRAW"/>
    <property type="match status" value="1"/>
</dbReference>
<dbReference type="PIRSF" id="PIRSF004486">
    <property type="entry name" value="MraW"/>
    <property type="match status" value="1"/>
</dbReference>
<dbReference type="GO" id="GO:0071424">
    <property type="term" value="F:rRNA (cytosine-N4-)-methyltransferase activity"/>
    <property type="evidence" value="ECO:0007669"/>
    <property type="project" value="UniProtKB-UniRule"/>
</dbReference>
<evidence type="ECO:0000256" key="6">
    <source>
        <dbReference type="HAMAP-Rule" id="MF_01007"/>
    </source>
</evidence>
<comment type="subcellular location">
    <subcellularLocation>
        <location evidence="6">Cytoplasm</location>
    </subcellularLocation>
</comment>
<evidence type="ECO:0000313" key="7">
    <source>
        <dbReference type="EMBL" id="CDR34674.1"/>
    </source>
</evidence>
<evidence type="ECO:0000256" key="5">
    <source>
        <dbReference type="ARBA" id="ARBA00022691"/>
    </source>
</evidence>
<evidence type="ECO:0000256" key="3">
    <source>
        <dbReference type="ARBA" id="ARBA00022603"/>
    </source>
</evidence>
<comment type="caution">
    <text evidence="7">The sequence shown here is derived from an EMBL/GenBank/DDBJ whole genome shotgun (WGS) entry which is preliminary data.</text>
</comment>
<name>A0A090E1R1_9BACT</name>
<reference evidence="7" key="1">
    <citation type="submission" date="2013-12" db="EMBL/GenBank/DDBJ databases">
        <authorList>
            <person name="Linke B."/>
        </authorList>
    </citation>
    <scope>NUCLEOTIDE SEQUENCE [LARGE SCALE GENOMIC DNA]</scope>
    <source>
        <strain evidence="7">CRIB-18</strain>
    </source>
</reference>
<dbReference type="Proteomes" id="UP000031552">
    <property type="component" value="Unassembled WGS sequence"/>
</dbReference>
<dbReference type="SUPFAM" id="SSF81799">
    <property type="entry name" value="Putative methyltransferase TM0872, insert domain"/>
    <property type="match status" value="1"/>
</dbReference>
<feature type="binding site" evidence="6">
    <location>
        <begin position="34"/>
        <end position="36"/>
    </location>
    <ligand>
        <name>S-adenosyl-L-methionine</name>
        <dbReference type="ChEBI" id="CHEBI:59789"/>
    </ligand>
</feature>
<evidence type="ECO:0000256" key="4">
    <source>
        <dbReference type="ARBA" id="ARBA00022679"/>
    </source>
</evidence>
<evidence type="ECO:0000313" key="8">
    <source>
        <dbReference type="Proteomes" id="UP000031552"/>
    </source>
</evidence>
<keyword evidence="2 6" id="KW-0698">rRNA processing</keyword>
<comment type="function">
    <text evidence="6">Specifically methylates the N4 position of cytidine in position 1402 (C1402) of 16S rRNA.</text>
</comment>
<dbReference type="Pfam" id="PF01795">
    <property type="entry name" value="Methyltransf_5"/>
    <property type="match status" value="1"/>
</dbReference>
<dbReference type="Gene3D" id="1.10.150.170">
    <property type="entry name" value="Putative methyltransferase TM0872, insert domain"/>
    <property type="match status" value="1"/>
</dbReference>
<keyword evidence="6" id="KW-0963">Cytoplasm</keyword>
<dbReference type="PANTHER" id="PTHR11265:SF0">
    <property type="entry name" value="12S RRNA N4-METHYLCYTIDINE METHYLTRANSFERASE"/>
    <property type="match status" value="1"/>
</dbReference>
<proteinExistence type="inferred from homology"/>
<dbReference type="InterPro" id="IPR023397">
    <property type="entry name" value="SAM-dep_MeTrfase_MraW_recog"/>
</dbReference>
<dbReference type="STRING" id="1437425.CSEC_1867"/>
<evidence type="ECO:0000256" key="1">
    <source>
        <dbReference type="ARBA" id="ARBA00010396"/>
    </source>
</evidence>
<gene>
    <name evidence="6 7" type="primary">rsmH</name>
    <name evidence="7" type="ORF">CSEC_1867</name>
</gene>
<dbReference type="EC" id="2.1.1.199" evidence="6"/>
<dbReference type="InterPro" id="IPR002903">
    <property type="entry name" value="RsmH"/>
</dbReference>
<keyword evidence="3 6" id="KW-0489">Methyltransferase</keyword>
<feature type="binding site" evidence="6">
    <location>
        <position position="81"/>
    </location>
    <ligand>
        <name>S-adenosyl-L-methionine</name>
        <dbReference type="ChEBI" id="CHEBI:59789"/>
    </ligand>
</feature>
<feature type="binding site" evidence="6">
    <location>
        <position position="102"/>
    </location>
    <ligand>
        <name>S-adenosyl-L-methionine</name>
        <dbReference type="ChEBI" id="CHEBI:59789"/>
    </ligand>
</feature>
<organism evidence="7 8">
    <name type="scientific">Candidatus Criblamydia sequanensis CRIB-18</name>
    <dbReference type="NCBI Taxonomy" id="1437425"/>
    <lineage>
        <taxon>Bacteria</taxon>
        <taxon>Pseudomonadati</taxon>
        <taxon>Chlamydiota</taxon>
        <taxon>Chlamydiia</taxon>
        <taxon>Parachlamydiales</taxon>
        <taxon>Candidatus Criblamydiaceae</taxon>
        <taxon>Candidatus Criblamydia</taxon>
    </lineage>
</organism>
<dbReference type="GO" id="GO:0070475">
    <property type="term" value="P:rRNA base methylation"/>
    <property type="evidence" value="ECO:0007669"/>
    <property type="project" value="UniProtKB-UniRule"/>
</dbReference>
<evidence type="ECO:0000256" key="2">
    <source>
        <dbReference type="ARBA" id="ARBA00022552"/>
    </source>
</evidence>
<keyword evidence="8" id="KW-1185">Reference proteome</keyword>
<dbReference type="RefSeq" id="WP_041018226.1">
    <property type="nucleotide sequence ID" value="NZ_CCEJ010000009.1"/>
</dbReference>
<dbReference type="CDD" id="cd02440">
    <property type="entry name" value="AdoMet_MTases"/>
    <property type="match status" value="1"/>
</dbReference>
<reference evidence="7" key="2">
    <citation type="submission" date="2014-09" db="EMBL/GenBank/DDBJ databases">
        <title>Criblamydia sequanensis harbors a mega-plasmid encoding arsenite resistance.</title>
        <authorList>
            <person name="Bertelli C."/>
            <person name="Goesmann A."/>
            <person name="Greub G."/>
        </authorList>
    </citation>
    <scope>NUCLEOTIDE SEQUENCE [LARGE SCALE GENOMIC DNA]</scope>
    <source>
        <strain evidence="7">CRIB-18</strain>
    </source>
</reference>
<dbReference type="InterPro" id="IPR029063">
    <property type="entry name" value="SAM-dependent_MTases_sf"/>
</dbReference>
<dbReference type="AlphaFoldDB" id="A0A090E1R1"/>
<keyword evidence="4 6" id="KW-0808">Transferase</keyword>
<accession>A0A090E1R1</accession>
<dbReference type="SUPFAM" id="SSF53335">
    <property type="entry name" value="S-adenosyl-L-methionine-dependent methyltransferases"/>
    <property type="match status" value="1"/>
</dbReference>
<sequence>MNPSEHIPVLKELILKAFEDLEISSFIDATLGAGGHASLLLNRHPEIKKYYGLDQDPEAIALASAHLSKWQDKVEILKGNFEISLFELEKTHKGQIDGILMDLGVSSMQLDRREKGFSFRFEGPLDMRMNPEESLTAFEIVNTYDVKELTRIFKIYGEEPKAFQAAKAICKARNEKPIATTKDLADLIEKALGKNYKKLHLHPATLIFQALRLVVNRELEVLEKALPLALSLLKPKGRLAVISFHSLEDRIVKQFFQQEALDKERTSGLSGLFIDKDPTIKILSRKPLIADDEEIKLNPRSRSAKLRVIEKI</sequence>
<comment type="similarity">
    <text evidence="1 6">Belongs to the methyltransferase superfamily. RsmH family.</text>
</comment>
<feature type="binding site" evidence="6">
    <location>
        <position position="54"/>
    </location>
    <ligand>
        <name>S-adenosyl-L-methionine</name>
        <dbReference type="ChEBI" id="CHEBI:59789"/>
    </ligand>
</feature>
<protein>
    <recommendedName>
        <fullName evidence="6">Ribosomal RNA small subunit methyltransferase H</fullName>
        <ecNumber evidence="6">2.1.1.199</ecNumber>
    </recommendedName>
    <alternativeName>
        <fullName evidence="6">16S rRNA m(4)C1402 methyltransferase</fullName>
    </alternativeName>
    <alternativeName>
        <fullName evidence="6">rRNA (cytosine-N(4)-)-methyltransferase RsmH</fullName>
    </alternativeName>
</protein>
<dbReference type="NCBIfam" id="TIGR00006">
    <property type="entry name" value="16S rRNA (cytosine(1402)-N(4))-methyltransferase RsmH"/>
    <property type="match status" value="1"/>
</dbReference>
<dbReference type="HAMAP" id="MF_01007">
    <property type="entry name" value="16SrRNA_methyltr_H"/>
    <property type="match status" value="1"/>
</dbReference>
<feature type="binding site" evidence="6">
    <location>
        <position position="109"/>
    </location>
    <ligand>
        <name>S-adenosyl-L-methionine</name>
        <dbReference type="ChEBI" id="CHEBI:59789"/>
    </ligand>
</feature>
<keyword evidence="5 6" id="KW-0949">S-adenosyl-L-methionine</keyword>
<dbReference type="Gene3D" id="3.40.50.150">
    <property type="entry name" value="Vaccinia Virus protein VP39"/>
    <property type="match status" value="1"/>
</dbReference>
<dbReference type="eggNOG" id="COG0275">
    <property type="taxonomic scope" value="Bacteria"/>
</dbReference>
<dbReference type="OrthoDB" id="9806637at2"/>